<feature type="domain" description="PH" evidence="4">
    <location>
        <begin position="3"/>
        <end position="119"/>
    </location>
</feature>
<dbReference type="EMBL" id="JASAOG010000144">
    <property type="protein sequence ID" value="KAK0047908.1"/>
    <property type="molecule type" value="Genomic_DNA"/>
</dbReference>
<accession>A0AAD8B4I9</accession>
<keyword evidence="2" id="KW-0472">Membrane</keyword>
<proteinExistence type="predicted"/>
<dbReference type="PANTHER" id="PTHR14309:SF12">
    <property type="entry name" value="PH DOMAIN-CONTAINING PROTEIN"/>
    <property type="match status" value="1"/>
</dbReference>
<organism evidence="5 6">
    <name type="scientific">Biomphalaria pfeifferi</name>
    <name type="common">Bloodfluke planorb</name>
    <name type="synonym">Freshwater snail</name>
    <dbReference type="NCBI Taxonomy" id="112525"/>
    <lineage>
        <taxon>Eukaryota</taxon>
        <taxon>Metazoa</taxon>
        <taxon>Spiralia</taxon>
        <taxon>Lophotrochozoa</taxon>
        <taxon>Mollusca</taxon>
        <taxon>Gastropoda</taxon>
        <taxon>Heterobranchia</taxon>
        <taxon>Euthyneura</taxon>
        <taxon>Panpulmonata</taxon>
        <taxon>Hygrophila</taxon>
        <taxon>Lymnaeoidea</taxon>
        <taxon>Planorbidae</taxon>
        <taxon>Biomphalaria</taxon>
    </lineage>
</organism>
<feature type="compositionally biased region" description="Pro residues" evidence="3">
    <location>
        <begin position="164"/>
        <end position="178"/>
    </location>
</feature>
<dbReference type="InterPro" id="IPR011993">
    <property type="entry name" value="PH-like_dom_sf"/>
</dbReference>
<keyword evidence="6" id="KW-1185">Reference proteome</keyword>
<comment type="subcellular location">
    <subcellularLocation>
        <location evidence="1">Membrane</location>
    </subcellularLocation>
</comment>
<dbReference type="InterPro" id="IPR039680">
    <property type="entry name" value="PLEKHB1/2"/>
</dbReference>
<feature type="region of interest" description="Disordered" evidence="3">
    <location>
        <begin position="118"/>
        <end position="220"/>
    </location>
</feature>
<reference evidence="5" key="1">
    <citation type="journal article" date="2023" name="PLoS Negl. Trop. Dis.">
        <title>A genome sequence for Biomphalaria pfeifferi, the major vector snail for the human-infecting parasite Schistosoma mansoni.</title>
        <authorList>
            <person name="Bu L."/>
            <person name="Lu L."/>
            <person name="Laidemitt M.R."/>
            <person name="Zhang S.M."/>
            <person name="Mutuku M."/>
            <person name="Mkoji G."/>
            <person name="Steinauer M."/>
            <person name="Loker E.S."/>
        </authorList>
    </citation>
    <scope>NUCLEOTIDE SEQUENCE</scope>
    <source>
        <strain evidence="5">KasaAsao</strain>
    </source>
</reference>
<evidence type="ECO:0000256" key="1">
    <source>
        <dbReference type="ARBA" id="ARBA00004370"/>
    </source>
</evidence>
<dbReference type="SUPFAM" id="SSF50729">
    <property type="entry name" value="PH domain-like"/>
    <property type="match status" value="1"/>
</dbReference>
<protein>
    <submittedName>
        <fullName evidence="5">Leucine-rich repeat extensin-like protein 3</fullName>
    </submittedName>
</protein>
<name>A0AAD8B4I9_BIOPF</name>
<dbReference type="InterPro" id="IPR001849">
    <property type="entry name" value="PH_domain"/>
</dbReference>
<feature type="compositionally biased region" description="Low complexity" evidence="3">
    <location>
        <begin position="179"/>
        <end position="189"/>
    </location>
</feature>
<evidence type="ECO:0000313" key="6">
    <source>
        <dbReference type="Proteomes" id="UP001233172"/>
    </source>
</evidence>
<dbReference type="PROSITE" id="PS50003">
    <property type="entry name" value="PH_DOMAIN"/>
    <property type="match status" value="1"/>
</dbReference>
<dbReference type="Pfam" id="PF00169">
    <property type="entry name" value="PH"/>
    <property type="match status" value="1"/>
</dbReference>
<reference evidence="5" key="2">
    <citation type="submission" date="2023-04" db="EMBL/GenBank/DDBJ databases">
        <authorList>
            <person name="Bu L."/>
            <person name="Lu L."/>
            <person name="Laidemitt M.R."/>
            <person name="Zhang S.M."/>
            <person name="Mutuku M."/>
            <person name="Mkoji G."/>
            <person name="Steinauer M."/>
            <person name="Loker E.S."/>
        </authorList>
    </citation>
    <scope>NUCLEOTIDE SEQUENCE</scope>
    <source>
        <strain evidence="5">KasaAsao</strain>
        <tissue evidence="5">Whole Snail</tissue>
    </source>
</reference>
<evidence type="ECO:0000313" key="5">
    <source>
        <dbReference type="EMBL" id="KAK0047908.1"/>
    </source>
</evidence>
<dbReference type="SMART" id="SM00233">
    <property type="entry name" value="PH"/>
    <property type="match status" value="1"/>
</dbReference>
<dbReference type="AlphaFoldDB" id="A0AAD8B4I9"/>
<gene>
    <name evidence="5" type="ORF">Bpfe_022707</name>
</gene>
<feature type="compositionally biased region" description="Pro residues" evidence="3">
    <location>
        <begin position="190"/>
        <end position="201"/>
    </location>
</feature>
<feature type="compositionally biased region" description="Low complexity" evidence="3">
    <location>
        <begin position="202"/>
        <end position="220"/>
    </location>
</feature>
<dbReference type="Gene3D" id="2.30.29.30">
    <property type="entry name" value="Pleckstrin-homology domain (PH domain)/Phosphotyrosine-binding domain (PTB)"/>
    <property type="match status" value="1"/>
</dbReference>
<dbReference type="Proteomes" id="UP001233172">
    <property type="component" value="Unassembled WGS sequence"/>
</dbReference>
<dbReference type="GO" id="GO:0045595">
    <property type="term" value="P:regulation of cell differentiation"/>
    <property type="evidence" value="ECO:0007669"/>
    <property type="project" value="TreeGrafter"/>
</dbReference>
<evidence type="ECO:0000259" key="4">
    <source>
        <dbReference type="PROSITE" id="PS50003"/>
    </source>
</evidence>
<sequence>MGDIVKSGYVKRFSKSFLNGGWNKSFLELHRDSTLNVYKKQGDSKCQGSIFMKDVCKYFAYGEFTAGMPDRPELPSGASYDCIMGIPQKPSSKAKIHWFLFSSTNELHEWMRAICSVLPPPPQKDNEPQHVQHQQQPAASAPPPPSAGPPLGFENLSLGAPPSYATPPSPQYRPPSSPHQPHYPQQQYYAPPPGAYAPPPQAFYQQPGYYPTPPQNAGYPQQQYYQQPAVRPSYPGYYPAALRYYGYPGGYQVPPQQSYVYQQPVVYQTKKNSFPGGNAGKLAAGLAGGALLGYGASRMLGGGWGLGRWGSWSSLSSFGSFGSCGSFGSFGSFD</sequence>
<dbReference type="GO" id="GO:0016020">
    <property type="term" value="C:membrane"/>
    <property type="evidence" value="ECO:0007669"/>
    <property type="project" value="UniProtKB-SubCell"/>
</dbReference>
<dbReference type="PANTHER" id="PTHR14309">
    <property type="entry name" value="EXPRESSED PROTEIN"/>
    <property type="match status" value="1"/>
</dbReference>
<evidence type="ECO:0000256" key="2">
    <source>
        <dbReference type="ARBA" id="ARBA00023136"/>
    </source>
</evidence>
<evidence type="ECO:0000256" key="3">
    <source>
        <dbReference type="SAM" id="MobiDB-lite"/>
    </source>
</evidence>
<comment type="caution">
    <text evidence="5">The sequence shown here is derived from an EMBL/GenBank/DDBJ whole genome shotgun (WGS) entry which is preliminary data.</text>
</comment>